<dbReference type="GO" id="GO:0003677">
    <property type="term" value="F:DNA binding"/>
    <property type="evidence" value="ECO:0007669"/>
    <property type="project" value="UniProtKB-KW"/>
</dbReference>
<sequence>MFTQIPTHQETLISRPRLLTMIGIRPGITVIEGLPGAGKTLLATEWAEKHAETSSTYWVNAIGRTTVERVQDLFREIESLGTREPLGTGESVGIVIDNLMVPLDASLRAMVEALLIARPTTQLVICSRWGGTPVSGGSWGQSPVSVIRHEQMCATREENRQFVEQLRGGAEEGLADVMWQQFRGWYLPTKIAIETGGVSGIQQTHQYVTSDLIPNLASPGLVAMFLLARRLRGFTPELLTTLLANHQILRDVTGGASAEDIISSLITCGLLTRSHMSHTFPLWVVPACLEHTAGTQRFTSEEYVRVSESTMRFWSQQNETSAVTAMLLANARDARAWRTLEKIRVREGAALFRQFPRASIEALYGLPASLSRSFPQLWATSHLITAIIDGARAKAVTEVPADVGAGSTGGGPRTGKESSDPVALLLGATDHIARLLRAGRAEAALTEAHATHVRFRKVGRALATPERVMFLAWFEMHWAMAEIHNMNRELGLTILRRARKHARQSQLDLLTVSVTSRLALHCVFVGYTVEAGELLDEVRDSATHLEQVLPEVELETALVSAAQCTTRLDAAGALWHLNCASQFGEEFESWPLLALIKTQHALYYGSPRVMLDELQRLRRKIDQRIENSARSRIILARCGVDLLLSLGETTRAKEILEMMPQGNPFLFVPQARLALIEGEDSAALALAASGKWQESVSRRDQLELAIIEAEAADRVGKPDIARAAYMQAVEMSDAMRVYTPFLTLSDERRAALDALLDEQRRRPFNRPKEARPEVYPSAQSAVALTPRELVVLRALSEEESLALVAQKLSVSVNTVKKQSVSLYRKLGVHSRTEAMAEALRRGIKL</sequence>
<dbReference type="SUPFAM" id="SSF46894">
    <property type="entry name" value="C-terminal effector domain of the bipartite response regulators"/>
    <property type="match status" value="1"/>
</dbReference>
<dbReference type="RefSeq" id="WP_166321305.1">
    <property type="nucleotide sequence ID" value="NZ_CP049934.1"/>
</dbReference>
<dbReference type="InterPro" id="IPR027417">
    <property type="entry name" value="P-loop_NTPase"/>
</dbReference>
<feature type="domain" description="HTH luxR-type" evidence="4">
    <location>
        <begin position="777"/>
        <end position="842"/>
    </location>
</feature>
<accession>A0A6G8FFR4</accession>
<proteinExistence type="predicted"/>
<dbReference type="InterPro" id="IPR016032">
    <property type="entry name" value="Sig_transdc_resp-reg_C-effctor"/>
</dbReference>
<dbReference type="PANTHER" id="PTHR44688">
    <property type="entry name" value="DNA-BINDING TRANSCRIPTIONAL ACTIVATOR DEVR_DOSR"/>
    <property type="match status" value="1"/>
</dbReference>
<dbReference type="PANTHER" id="PTHR44688:SF16">
    <property type="entry name" value="DNA-BINDING TRANSCRIPTIONAL ACTIVATOR DEVR_DOSR"/>
    <property type="match status" value="1"/>
</dbReference>
<evidence type="ECO:0000313" key="6">
    <source>
        <dbReference type="Proteomes" id="UP000501387"/>
    </source>
</evidence>
<organism evidence="5 6">
    <name type="scientific">Leucobacter insecticola</name>
    <dbReference type="NCBI Taxonomy" id="2714934"/>
    <lineage>
        <taxon>Bacteria</taxon>
        <taxon>Bacillati</taxon>
        <taxon>Actinomycetota</taxon>
        <taxon>Actinomycetes</taxon>
        <taxon>Micrococcales</taxon>
        <taxon>Microbacteriaceae</taxon>
        <taxon>Leucobacter</taxon>
    </lineage>
</organism>
<evidence type="ECO:0000256" key="1">
    <source>
        <dbReference type="ARBA" id="ARBA00023015"/>
    </source>
</evidence>
<dbReference type="CDD" id="cd06170">
    <property type="entry name" value="LuxR_C_like"/>
    <property type="match status" value="1"/>
</dbReference>
<evidence type="ECO:0000256" key="2">
    <source>
        <dbReference type="ARBA" id="ARBA00023125"/>
    </source>
</evidence>
<dbReference type="AlphaFoldDB" id="A0A6G8FFR4"/>
<dbReference type="Gene3D" id="3.40.50.300">
    <property type="entry name" value="P-loop containing nucleotide triphosphate hydrolases"/>
    <property type="match status" value="1"/>
</dbReference>
<keyword evidence="2" id="KW-0238">DNA-binding</keyword>
<keyword evidence="6" id="KW-1185">Reference proteome</keyword>
<keyword evidence="3" id="KW-0804">Transcription</keyword>
<evidence type="ECO:0000256" key="3">
    <source>
        <dbReference type="ARBA" id="ARBA00023163"/>
    </source>
</evidence>
<dbReference type="InterPro" id="IPR036388">
    <property type="entry name" value="WH-like_DNA-bd_sf"/>
</dbReference>
<dbReference type="Proteomes" id="UP000501387">
    <property type="component" value="Chromosome"/>
</dbReference>
<dbReference type="Pfam" id="PF00196">
    <property type="entry name" value="GerE"/>
    <property type="match status" value="1"/>
</dbReference>
<keyword evidence="1" id="KW-0805">Transcription regulation</keyword>
<dbReference type="GO" id="GO:0006355">
    <property type="term" value="P:regulation of DNA-templated transcription"/>
    <property type="evidence" value="ECO:0007669"/>
    <property type="project" value="InterPro"/>
</dbReference>
<reference evidence="5 6" key="1">
    <citation type="submission" date="2020-03" db="EMBL/GenBank/DDBJ databases">
        <title>Leucobacter sp. nov., isolated from beetles.</title>
        <authorList>
            <person name="Hyun D.-W."/>
            <person name="Bae J.-W."/>
        </authorList>
    </citation>
    <scope>NUCLEOTIDE SEQUENCE [LARGE SCALE GENOMIC DNA]</scope>
    <source>
        <strain evidence="5 6">HDW9B</strain>
    </source>
</reference>
<dbReference type="KEGG" id="lins:G7067_00705"/>
<name>A0A6G8FFR4_9MICO</name>
<dbReference type="EMBL" id="CP049934">
    <property type="protein sequence ID" value="QIM15270.1"/>
    <property type="molecule type" value="Genomic_DNA"/>
</dbReference>
<gene>
    <name evidence="5" type="ORF">G7067_00705</name>
</gene>
<dbReference type="InterPro" id="IPR000792">
    <property type="entry name" value="Tscrpt_reg_LuxR_C"/>
</dbReference>
<evidence type="ECO:0000313" key="5">
    <source>
        <dbReference type="EMBL" id="QIM15270.1"/>
    </source>
</evidence>
<dbReference type="PROSITE" id="PS50043">
    <property type="entry name" value="HTH_LUXR_2"/>
    <property type="match status" value="1"/>
</dbReference>
<evidence type="ECO:0000259" key="4">
    <source>
        <dbReference type="PROSITE" id="PS50043"/>
    </source>
</evidence>
<dbReference type="SMART" id="SM00421">
    <property type="entry name" value="HTH_LUXR"/>
    <property type="match status" value="1"/>
</dbReference>
<protein>
    <recommendedName>
        <fullName evidence="4">HTH luxR-type domain-containing protein</fullName>
    </recommendedName>
</protein>
<dbReference type="Gene3D" id="1.10.10.10">
    <property type="entry name" value="Winged helix-like DNA-binding domain superfamily/Winged helix DNA-binding domain"/>
    <property type="match status" value="1"/>
</dbReference>